<dbReference type="Proteomes" id="UP000239532">
    <property type="component" value="Unassembled WGS sequence"/>
</dbReference>
<keyword evidence="4" id="KW-1185">Reference proteome</keyword>
<feature type="coiled-coil region" evidence="1">
    <location>
        <begin position="148"/>
        <end position="175"/>
    </location>
</feature>
<accession>A0A2S9WWK0</accession>
<evidence type="ECO:0000313" key="3">
    <source>
        <dbReference type="EMBL" id="PRP67859.1"/>
    </source>
</evidence>
<dbReference type="GO" id="GO:0046464">
    <property type="term" value="P:acylglycerol catabolic process"/>
    <property type="evidence" value="ECO:0007669"/>
    <property type="project" value="TreeGrafter"/>
</dbReference>
<dbReference type="EMBL" id="MQUC01000003">
    <property type="protein sequence ID" value="PRP67859.1"/>
    <property type="molecule type" value="Genomic_DNA"/>
</dbReference>
<dbReference type="OrthoDB" id="252464at2"/>
<dbReference type="InterPro" id="IPR000073">
    <property type="entry name" value="AB_hydrolase_1"/>
</dbReference>
<organism evidence="3 4">
    <name type="scientific">Nonlabens agnitus</name>
    <dbReference type="NCBI Taxonomy" id="870484"/>
    <lineage>
        <taxon>Bacteria</taxon>
        <taxon>Pseudomonadati</taxon>
        <taxon>Bacteroidota</taxon>
        <taxon>Flavobacteriia</taxon>
        <taxon>Flavobacteriales</taxon>
        <taxon>Flavobacteriaceae</taxon>
        <taxon>Nonlabens</taxon>
    </lineage>
</organism>
<dbReference type="PANTHER" id="PTHR43798">
    <property type="entry name" value="MONOACYLGLYCEROL LIPASE"/>
    <property type="match status" value="1"/>
</dbReference>
<dbReference type="GO" id="GO:0047372">
    <property type="term" value="F:monoacylglycerol lipase activity"/>
    <property type="evidence" value="ECO:0007669"/>
    <property type="project" value="TreeGrafter"/>
</dbReference>
<evidence type="ECO:0000259" key="2">
    <source>
        <dbReference type="Pfam" id="PF00561"/>
    </source>
</evidence>
<dbReference type="PRINTS" id="PR00111">
    <property type="entry name" value="ABHYDROLASE"/>
</dbReference>
<dbReference type="Pfam" id="PF00561">
    <property type="entry name" value="Abhydrolase_1"/>
    <property type="match status" value="1"/>
</dbReference>
<keyword evidence="1" id="KW-0175">Coiled coil</keyword>
<evidence type="ECO:0000256" key="1">
    <source>
        <dbReference type="SAM" id="Coils"/>
    </source>
</evidence>
<evidence type="ECO:0000313" key="4">
    <source>
        <dbReference type="Proteomes" id="UP000239532"/>
    </source>
</evidence>
<sequence length="256" mass="28994">MTHDRLLTLQCLPKTGPTILFLHGFLGSSDQWSRMVEHYKESYQILLLELPGHGDNSCEKKYTLDDLAQEIHQVLLQYAVDEIHFVGHSMGGYVGCAFAKAYPSKLLSLTLINSCATNDSTSRVEQRDRSLTLIQKYPQAFTKMAISNLFTTTERENYKAEIESMKQQAARISMASISNALIAMRDRPSFLPVLEDTSIPLQYIYGSRDEIIPPATIEVEIEKLKAINYELESGHMSLVTHPNEIIKLQLVEKTVR</sequence>
<gene>
    <name evidence="3" type="ORF">BST86_12505</name>
</gene>
<dbReference type="InterPro" id="IPR050266">
    <property type="entry name" value="AB_hydrolase_sf"/>
</dbReference>
<dbReference type="AlphaFoldDB" id="A0A2S9WWK0"/>
<dbReference type="Gene3D" id="3.40.50.1820">
    <property type="entry name" value="alpha/beta hydrolase"/>
    <property type="match status" value="1"/>
</dbReference>
<name>A0A2S9WWK0_9FLAO</name>
<dbReference type="PANTHER" id="PTHR43798:SF33">
    <property type="entry name" value="HYDROLASE, PUTATIVE (AFU_ORTHOLOGUE AFUA_2G14860)-RELATED"/>
    <property type="match status" value="1"/>
</dbReference>
<feature type="domain" description="AB hydrolase-1" evidence="2">
    <location>
        <begin position="17"/>
        <end position="149"/>
    </location>
</feature>
<reference evidence="3 4" key="1">
    <citation type="submission" date="2016-11" db="EMBL/GenBank/DDBJ databases">
        <title>Trade-off between light-utilization and light-protection in marine flavobacteria.</title>
        <authorList>
            <person name="Kumagai Y."/>
        </authorList>
    </citation>
    <scope>NUCLEOTIDE SEQUENCE [LARGE SCALE GENOMIC DNA]</scope>
    <source>
        <strain evidence="3 4">JCM 17109</strain>
    </source>
</reference>
<dbReference type="RefSeq" id="WP_105983557.1">
    <property type="nucleotide sequence ID" value="NZ_MQUC01000003.1"/>
</dbReference>
<proteinExistence type="predicted"/>
<protein>
    <recommendedName>
        <fullName evidence="2">AB hydrolase-1 domain-containing protein</fullName>
    </recommendedName>
</protein>
<dbReference type="SUPFAM" id="SSF53474">
    <property type="entry name" value="alpha/beta-Hydrolases"/>
    <property type="match status" value="1"/>
</dbReference>
<dbReference type="InterPro" id="IPR029058">
    <property type="entry name" value="AB_hydrolase_fold"/>
</dbReference>
<dbReference type="GO" id="GO:0016020">
    <property type="term" value="C:membrane"/>
    <property type="evidence" value="ECO:0007669"/>
    <property type="project" value="TreeGrafter"/>
</dbReference>
<comment type="caution">
    <text evidence="3">The sequence shown here is derived from an EMBL/GenBank/DDBJ whole genome shotgun (WGS) entry which is preliminary data.</text>
</comment>